<name>A0A7I7K1F1_9MYCO</name>
<evidence type="ECO:0000313" key="1">
    <source>
        <dbReference type="EMBL" id="BBX17956.1"/>
    </source>
</evidence>
<accession>A0A7I7K1F1</accession>
<dbReference type="EMBL" id="AP022563">
    <property type="protein sequence ID" value="BBX17956.1"/>
    <property type="molecule type" value="Genomic_DNA"/>
</dbReference>
<evidence type="ECO:0000313" key="2">
    <source>
        <dbReference type="Proteomes" id="UP000467006"/>
    </source>
</evidence>
<dbReference type="KEGG" id="mdu:MDUV_28160"/>
<sequence>MDSTITAVAVVIVLAVWHAHNRRHPGWRASSDGRFNIYCGYALVAIATYWLHTAPTATGWEWAVGNLWALGAMLAFVTGFGALNRVTAEHALSAQLLESLEGSTTNL</sequence>
<organism evidence="1 2">
    <name type="scientific">Mycolicibacterium duvalii</name>
    <dbReference type="NCBI Taxonomy" id="39688"/>
    <lineage>
        <taxon>Bacteria</taxon>
        <taxon>Bacillati</taxon>
        <taxon>Actinomycetota</taxon>
        <taxon>Actinomycetes</taxon>
        <taxon>Mycobacteriales</taxon>
        <taxon>Mycobacteriaceae</taxon>
        <taxon>Mycolicibacterium</taxon>
    </lineage>
</organism>
<proteinExistence type="predicted"/>
<reference evidence="1 2" key="1">
    <citation type="journal article" date="2019" name="Emerg. Microbes Infect.">
        <title>Comprehensive subspecies identification of 175 nontuberculous mycobacteria species based on 7547 genomic profiles.</title>
        <authorList>
            <person name="Matsumoto Y."/>
            <person name="Kinjo T."/>
            <person name="Motooka D."/>
            <person name="Nabeya D."/>
            <person name="Jung N."/>
            <person name="Uechi K."/>
            <person name="Horii T."/>
            <person name="Iida T."/>
            <person name="Fujita J."/>
            <person name="Nakamura S."/>
        </authorList>
    </citation>
    <scope>NUCLEOTIDE SEQUENCE [LARGE SCALE GENOMIC DNA]</scope>
    <source>
        <strain evidence="1 2">JCM 6396</strain>
    </source>
</reference>
<dbReference type="Proteomes" id="UP000467006">
    <property type="component" value="Chromosome"/>
</dbReference>
<keyword evidence="2" id="KW-1185">Reference proteome</keyword>
<dbReference type="OrthoDB" id="4734090at2"/>
<dbReference type="AlphaFoldDB" id="A0A7I7K1F1"/>
<gene>
    <name evidence="1" type="ORF">MDUV_28160</name>
</gene>
<dbReference type="RefSeq" id="WP_098005133.1">
    <property type="nucleotide sequence ID" value="NZ_AP022563.1"/>
</dbReference>
<protein>
    <submittedName>
        <fullName evidence="1">Uncharacterized protein</fullName>
    </submittedName>
</protein>